<name>A0A8S4MWA2_OWEFU</name>
<comment type="caution">
    <text evidence="3">The sequence shown here is derived from an EMBL/GenBank/DDBJ whole genome shotgun (WGS) entry which is preliminary data.</text>
</comment>
<feature type="domain" description="Solute-binding protein family 3/N-terminal" evidence="2">
    <location>
        <begin position="132"/>
        <end position="235"/>
    </location>
</feature>
<dbReference type="Gene3D" id="3.40.190.10">
    <property type="entry name" value="Periplasmic binding protein-like II"/>
    <property type="match status" value="1"/>
</dbReference>
<reference evidence="3" key="1">
    <citation type="submission" date="2022-03" db="EMBL/GenBank/DDBJ databases">
        <authorList>
            <person name="Martin C."/>
        </authorList>
    </citation>
    <scope>NUCLEOTIDE SEQUENCE</scope>
</reference>
<dbReference type="AlphaFoldDB" id="A0A8S4MWA2"/>
<keyword evidence="1" id="KW-0732">Signal</keyword>
<feature type="non-terminal residue" evidence="3">
    <location>
        <position position="247"/>
    </location>
</feature>
<sequence>MTLPLSVPSLNGRTILAYFCNVRSLLPSQRIVQNAMDAVTLHQENGTMANSIALHLLKLLFMVRLAQALDLSDMGIKTEIRYVDASKLCNPGCKQNEFCCVDTEKSKKQRFCTPKNGGKNCYEAILGKTFLFGIEGAWEPYAFQDNKTGEAIGFLHDVIKALCAICGKKCDTVFIAEHLDRCYDPEKTMGEGLDNRHFDACIGWASTQYRRNTYSFYGALVEPTKAQVYVKKGSGMSKVEQLEGKTI</sequence>
<dbReference type="PANTHER" id="PTHR35936">
    <property type="entry name" value="MEMBRANE-BOUND LYTIC MUREIN TRANSGLYCOSYLASE F"/>
    <property type="match status" value="1"/>
</dbReference>
<dbReference type="OrthoDB" id="5984008at2759"/>
<evidence type="ECO:0000313" key="4">
    <source>
        <dbReference type="Proteomes" id="UP000749559"/>
    </source>
</evidence>
<protein>
    <recommendedName>
        <fullName evidence="2">Solute-binding protein family 3/N-terminal domain-containing protein</fullName>
    </recommendedName>
</protein>
<gene>
    <name evidence="3" type="ORF">OFUS_LOCUS668</name>
</gene>
<dbReference type="Pfam" id="PF00497">
    <property type="entry name" value="SBP_bac_3"/>
    <property type="match status" value="1"/>
</dbReference>
<evidence type="ECO:0000313" key="3">
    <source>
        <dbReference type="EMBL" id="CAH1773016.1"/>
    </source>
</evidence>
<feature type="non-terminal residue" evidence="3">
    <location>
        <position position="1"/>
    </location>
</feature>
<accession>A0A8S4MWA2</accession>
<dbReference type="EMBL" id="CAIIXF020000001">
    <property type="protein sequence ID" value="CAH1773016.1"/>
    <property type="molecule type" value="Genomic_DNA"/>
</dbReference>
<evidence type="ECO:0000256" key="1">
    <source>
        <dbReference type="ARBA" id="ARBA00022729"/>
    </source>
</evidence>
<dbReference type="SUPFAM" id="SSF53850">
    <property type="entry name" value="Periplasmic binding protein-like II"/>
    <property type="match status" value="1"/>
</dbReference>
<dbReference type="PANTHER" id="PTHR35936:SF19">
    <property type="entry name" value="AMINO-ACID-BINDING PROTEIN YXEM-RELATED"/>
    <property type="match status" value="1"/>
</dbReference>
<dbReference type="InterPro" id="IPR001638">
    <property type="entry name" value="Solute-binding_3/MltF_N"/>
</dbReference>
<dbReference type="Proteomes" id="UP000749559">
    <property type="component" value="Unassembled WGS sequence"/>
</dbReference>
<proteinExistence type="predicted"/>
<evidence type="ECO:0000259" key="2">
    <source>
        <dbReference type="Pfam" id="PF00497"/>
    </source>
</evidence>
<organism evidence="3 4">
    <name type="scientific">Owenia fusiformis</name>
    <name type="common">Polychaete worm</name>
    <dbReference type="NCBI Taxonomy" id="6347"/>
    <lineage>
        <taxon>Eukaryota</taxon>
        <taxon>Metazoa</taxon>
        <taxon>Spiralia</taxon>
        <taxon>Lophotrochozoa</taxon>
        <taxon>Annelida</taxon>
        <taxon>Polychaeta</taxon>
        <taxon>Sedentaria</taxon>
        <taxon>Canalipalpata</taxon>
        <taxon>Sabellida</taxon>
        <taxon>Oweniida</taxon>
        <taxon>Oweniidae</taxon>
        <taxon>Owenia</taxon>
    </lineage>
</organism>
<keyword evidence="4" id="KW-1185">Reference proteome</keyword>